<keyword evidence="3" id="KW-1185">Reference proteome</keyword>
<proteinExistence type="predicted"/>
<dbReference type="Proteomes" id="UP001642487">
    <property type="component" value="Chromosome 2"/>
</dbReference>
<gene>
    <name evidence="2" type="ORF">CITCOLO1_LOCUS7759</name>
</gene>
<evidence type="ECO:0000313" key="2">
    <source>
        <dbReference type="EMBL" id="CAK9315916.1"/>
    </source>
</evidence>
<sequence length="67" mass="7607">MEMRRNDAFSDQIPWNQRHPRSPMGICRNGSFHFLKCELPVTGSSDLRVDFDVGEPTQVSEGRVVGD</sequence>
<evidence type="ECO:0000256" key="1">
    <source>
        <dbReference type="SAM" id="MobiDB-lite"/>
    </source>
</evidence>
<feature type="region of interest" description="Disordered" evidence="1">
    <location>
        <begin position="1"/>
        <end position="22"/>
    </location>
</feature>
<dbReference type="EMBL" id="OZ021736">
    <property type="protein sequence ID" value="CAK9315916.1"/>
    <property type="molecule type" value="Genomic_DNA"/>
</dbReference>
<name>A0ABP0Y679_9ROSI</name>
<evidence type="ECO:0000313" key="3">
    <source>
        <dbReference type="Proteomes" id="UP001642487"/>
    </source>
</evidence>
<reference evidence="2 3" key="1">
    <citation type="submission" date="2024-03" db="EMBL/GenBank/DDBJ databases">
        <authorList>
            <person name="Gkanogiannis A."/>
            <person name="Becerra Lopez-Lavalle L."/>
        </authorList>
    </citation>
    <scope>NUCLEOTIDE SEQUENCE [LARGE SCALE GENOMIC DNA]</scope>
</reference>
<accession>A0ABP0Y679</accession>
<protein>
    <submittedName>
        <fullName evidence="2">Uncharacterized protein</fullName>
    </submittedName>
</protein>
<organism evidence="2 3">
    <name type="scientific">Citrullus colocynthis</name>
    <name type="common">colocynth</name>
    <dbReference type="NCBI Taxonomy" id="252529"/>
    <lineage>
        <taxon>Eukaryota</taxon>
        <taxon>Viridiplantae</taxon>
        <taxon>Streptophyta</taxon>
        <taxon>Embryophyta</taxon>
        <taxon>Tracheophyta</taxon>
        <taxon>Spermatophyta</taxon>
        <taxon>Magnoliopsida</taxon>
        <taxon>eudicotyledons</taxon>
        <taxon>Gunneridae</taxon>
        <taxon>Pentapetalae</taxon>
        <taxon>rosids</taxon>
        <taxon>fabids</taxon>
        <taxon>Cucurbitales</taxon>
        <taxon>Cucurbitaceae</taxon>
        <taxon>Benincaseae</taxon>
        <taxon>Citrullus</taxon>
    </lineage>
</organism>